<reference evidence="1" key="1">
    <citation type="submission" date="2014-11" db="EMBL/GenBank/DDBJ databases">
        <authorList>
            <person name="Amaro Gonzalez C."/>
        </authorList>
    </citation>
    <scope>NUCLEOTIDE SEQUENCE</scope>
</reference>
<organism evidence="1">
    <name type="scientific">Anguilla anguilla</name>
    <name type="common">European freshwater eel</name>
    <name type="synonym">Muraena anguilla</name>
    <dbReference type="NCBI Taxonomy" id="7936"/>
    <lineage>
        <taxon>Eukaryota</taxon>
        <taxon>Metazoa</taxon>
        <taxon>Chordata</taxon>
        <taxon>Craniata</taxon>
        <taxon>Vertebrata</taxon>
        <taxon>Euteleostomi</taxon>
        <taxon>Actinopterygii</taxon>
        <taxon>Neopterygii</taxon>
        <taxon>Teleostei</taxon>
        <taxon>Anguilliformes</taxon>
        <taxon>Anguillidae</taxon>
        <taxon>Anguilla</taxon>
    </lineage>
</organism>
<reference evidence="1" key="2">
    <citation type="journal article" date="2015" name="Fish Shellfish Immunol.">
        <title>Early steps in the European eel (Anguilla anguilla)-Vibrio vulnificus interaction in the gills: Role of the RtxA13 toxin.</title>
        <authorList>
            <person name="Callol A."/>
            <person name="Pajuelo D."/>
            <person name="Ebbesson L."/>
            <person name="Teles M."/>
            <person name="MacKenzie S."/>
            <person name="Amaro C."/>
        </authorList>
    </citation>
    <scope>NUCLEOTIDE SEQUENCE</scope>
</reference>
<accession>A0A0E9VUQ1</accession>
<dbReference type="EMBL" id="GBXM01027574">
    <property type="protein sequence ID" value="JAH81003.1"/>
    <property type="molecule type" value="Transcribed_RNA"/>
</dbReference>
<protein>
    <submittedName>
        <fullName evidence="1">Uncharacterized protein</fullName>
    </submittedName>
</protein>
<proteinExistence type="predicted"/>
<sequence length="52" mass="6132">MWKALERINEYLLYKGALKKQNVCHLTKPTKITVHDGFCEVVVLTLFLCLFY</sequence>
<name>A0A0E9VUQ1_ANGAN</name>
<dbReference type="AlphaFoldDB" id="A0A0E9VUQ1"/>
<evidence type="ECO:0000313" key="1">
    <source>
        <dbReference type="EMBL" id="JAH81003.1"/>
    </source>
</evidence>